<proteinExistence type="predicted"/>
<dbReference type="InterPro" id="IPR002575">
    <property type="entry name" value="Aminoglycoside_PTrfase"/>
</dbReference>
<dbReference type="Gene3D" id="3.90.1200.10">
    <property type="match status" value="1"/>
</dbReference>
<organism evidence="2 3">
    <name type="scientific">Xylaria arbuscula</name>
    <dbReference type="NCBI Taxonomy" id="114810"/>
    <lineage>
        <taxon>Eukaryota</taxon>
        <taxon>Fungi</taxon>
        <taxon>Dikarya</taxon>
        <taxon>Ascomycota</taxon>
        <taxon>Pezizomycotina</taxon>
        <taxon>Sordariomycetes</taxon>
        <taxon>Xylariomycetidae</taxon>
        <taxon>Xylariales</taxon>
        <taxon>Xylariaceae</taxon>
        <taxon>Xylaria</taxon>
    </lineage>
</organism>
<feature type="domain" description="Aminoglycoside phosphotransferase" evidence="1">
    <location>
        <begin position="497"/>
        <end position="701"/>
    </location>
</feature>
<dbReference type="AlphaFoldDB" id="A0A9W8TJX7"/>
<gene>
    <name evidence="2" type="ORF">NPX13_g6649</name>
</gene>
<reference evidence="2" key="1">
    <citation type="submission" date="2022-07" db="EMBL/GenBank/DDBJ databases">
        <title>Genome Sequence of Xylaria arbuscula.</title>
        <authorList>
            <person name="Buettner E."/>
        </authorList>
    </citation>
    <scope>NUCLEOTIDE SEQUENCE</scope>
    <source>
        <strain evidence="2">VT107</strain>
    </source>
</reference>
<dbReference type="PANTHER" id="PTHR21310">
    <property type="entry name" value="AMINOGLYCOSIDE PHOSPHOTRANSFERASE-RELATED-RELATED"/>
    <property type="match status" value="1"/>
</dbReference>
<dbReference type="Proteomes" id="UP001148614">
    <property type="component" value="Unassembled WGS sequence"/>
</dbReference>
<sequence>MLQPSMLVAASDEPLDDEAWEAAQTAELVALKEKTNHAALLRRATELSGGLECRLDDEDPLGRRQMGGMHVHLRLIFEDGTVWLARILRQRYTSFDDKLSNYILLSRPFDSWAASEEQKLKVLDQWSDVLCTLSKHPRDRIGSLTFDGDGAIQIGPIASDRTGTLPCIGPFKDARAFYSSWAEAYLELISDGQLFSQYPLDAYLIFKFLAEQAKAGAWFEEWQDVNSGPFFLAHTDDKGDHILVDDDFRITGIIDWSFARVVPAYEVFGPSLVSADNSSLFSGEPGLSEEDRTLERGLQRRGAPHYFHSDKMRRFLFGIGMGLGLTRDEAINVFRGLVSTFDGTAPNWQEWRQTHLSQWADDARLVAICKASGEAIPLNSTVQAILTPEVHRFATCSISPCGRPGVDDATWEMGINNEVEALLAQVNIDELTRAASSLRKGISCKFQPGQHLGSGANMGCANYHAWIIFDDRVKWLARIPRTTAFSDIPINLVDYLIESEYATLKFLEKHLSIPAPKAYGFGLFSDPNNMTGVGYIFEDAMPGRPFYAHEATDAQKSHVYDQYADILVDIRRVPVRQACSLLPHGEDTKARAIASNRFLSLGKHGPFADPFEYFTSIADLHLDLIADGQLYPEYPKEAFLFHRLLRDRAAPALAAAATTLEPSIGGSFYLKHVDDKGDHLLVDDDYNITAVIDWQFARFVPTCEAFGSSLFTADMSKLYSSSTGLSADDSRLAESLRRKGREDLAGLAGGSELARRFHFGLASGLTKDEALGMIEAVLVLLDGKVPDNGVREWMEKEWCQLAGDARREKVEKLVAELEKERMTDTG</sequence>
<name>A0A9W8TJX7_9PEZI</name>
<protein>
    <recommendedName>
        <fullName evidence="1">Aminoglycoside phosphotransferase domain-containing protein</fullName>
    </recommendedName>
</protein>
<evidence type="ECO:0000259" key="1">
    <source>
        <dbReference type="Pfam" id="PF01636"/>
    </source>
</evidence>
<dbReference type="PANTHER" id="PTHR21310:SF15">
    <property type="entry name" value="AMINOGLYCOSIDE PHOSPHOTRANSFERASE DOMAIN-CONTAINING PROTEIN"/>
    <property type="match status" value="1"/>
</dbReference>
<dbReference type="SUPFAM" id="SSF56112">
    <property type="entry name" value="Protein kinase-like (PK-like)"/>
    <property type="match status" value="2"/>
</dbReference>
<dbReference type="VEuPathDB" id="FungiDB:F4678DRAFT_468639"/>
<keyword evidence="3" id="KW-1185">Reference proteome</keyword>
<evidence type="ECO:0000313" key="2">
    <source>
        <dbReference type="EMBL" id="KAJ3567795.1"/>
    </source>
</evidence>
<accession>A0A9W8TJX7</accession>
<evidence type="ECO:0000313" key="3">
    <source>
        <dbReference type="Proteomes" id="UP001148614"/>
    </source>
</evidence>
<dbReference type="EMBL" id="JANPWZ010001202">
    <property type="protein sequence ID" value="KAJ3567795.1"/>
    <property type="molecule type" value="Genomic_DNA"/>
</dbReference>
<dbReference type="InterPro" id="IPR011009">
    <property type="entry name" value="Kinase-like_dom_sf"/>
</dbReference>
<dbReference type="Pfam" id="PF01636">
    <property type="entry name" value="APH"/>
    <property type="match status" value="1"/>
</dbReference>
<comment type="caution">
    <text evidence="2">The sequence shown here is derived from an EMBL/GenBank/DDBJ whole genome shotgun (WGS) entry which is preliminary data.</text>
</comment>
<dbReference type="InterPro" id="IPR051678">
    <property type="entry name" value="AGP_Transferase"/>
</dbReference>